<evidence type="ECO:0000313" key="4">
    <source>
        <dbReference type="EMBL" id="TFH96087.1"/>
    </source>
</evidence>
<dbReference type="GO" id="GO:0004106">
    <property type="term" value="F:chorismate mutase activity"/>
    <property type="evidence" value="ECO:0007669"/>
    <property type="project" value="UniProtKB-EC"/>
</dbReference>
<dbReference type="STRING" id="1122973.GCA_000379925_01553"/>
<dbReference type="InterPro" id="IPR002701">
    <property type="entry name" value="CM_II_prokaryot"/>
</dbReference>
<evidence type="ECO:0000256" key="1">
    <source>
        <dbReference type="ARBA" id="ARBA00012404"/>
    </source>
</evidence>
<evidence type="ECO:0000313" key="5">
    <source>
        <dbReference type="Proteomes" id="UP000297225"/>
    </source>
</evidence>
<dbReference type="RefSeq" id="WP_134849077.1">
    <property type="nucleotide sequence ID" value="NZ_CP197400.1"/>
</dbReference>
<dbReference type="Pfam" id="PF01817">
    <property type="entry name" value="CM_2"/>
    <property type="match status" value="1"/>
</dbReference>
<dbReference type="SMART" id="SM00830">
    <property type="entry name" value="CM_2"/>
    <property type="match status" value="1"/>
</dbReference>
<dbReference type="AlphaFoldDB" id="A0A4Y8WQA2"/>
<dbReference type="Pfam" id="PF00793">
    <property type="entry name" value="DAHP_synth_1"/>
    <property type="match status" value="1"/>
</dbReference>
<dbReference type="PANTHER" id="PTHR43018:SF1">
    <property type="entry name" value="PROTEIN AROA(G)"/>
    <property type="match status" value="1"/>
</dbReference>
<accession>A0A4Y8WQA2</accession>
<dbReference type="Gene3D" id="3.20.20.70">
    <property type="entry name" value="Aldolase class I"/>
    <property type="match status" value="1"/>
</dbReference>
<dbReference type="InterPro" id="IPR013785">
    <property type="entry name" value="Aldolase_TIM"/>
</dbReference>
<dbReference type="EMBL" id="SPNC01000029">
    <property type="protein sequence ID" value="TFH96087.1"/>
    <property type="molecule type" value="Genomic_DNA"/>
</dbReference>
<keyword evidence="2" id="KW-0808">Transferase</keyword>
<sequence>MTKDKYHNYTPAPLWAEGVRKEGESPLLIAGPCSAETRQQLLSTARALHSNGIKVLRAGVWKPRTYPGGFEGVGEEALSWLIEAREETGMLVGTEVGTAFHAEKALAAGLDYLWIGARTTASPFAIQEIAEVLGGCDVPVLIKNPLNPSVDLWKGAVYRLIESGVRRVGLIHRGFDIGVPQSLRNTPLWSVASDMRRELPHLPIYLDPSHIAGRRDYLDKLIQVAHLLKYDGIMIESHLNPDEAWSDRNQQITPAKLAETMAQLPEASERQLHLLRDELSGIDERLLLLLSIRRKLSHEIGAVKRVYGFTPYQEEQYLSKLRDLTSAAGLYDLPEGLLRHLYAIIHDDSVALQK</sequence>
<proteinExistence type="predicted"/>
<comment type="caution">
    <text evidence="4">The sequence shown here is derived from an EMBL/GenBank/DDBJ whole genome shotgun (WGS) entry which is preliminary data.</text>
</comment>
<reference evidence="4 5" key="1">
    <citation type="submission" date="2019-03" db="EMBL/GenBank/DDBJ databases">
        <title>Porphyromonas levii Isolated from the Uterus of Dairy Cows.</title>
        <authorList>
            <person name="Francis A.M."/>
        </authorList>
    </citation>
    <scope>NUCLEOTIDE SEQUENCE [LARGE SCALE GENOMIC DNA]</scope>
    <source>
        <strain evidence="4 5">AF5678</strain>
    </source>
</reference>
<organism evidence="4 5">
    <name type="scientific">Porphyromonas levii</name>
    <dbReference type="NCBI Taxonomy" id="28114"/>
    <lineage>
        <taxon>Bacteria</taxon>
        <taxon>Pseudomonadati</taxon>
        <taxon>Bacteroidota</taxon>
        <taxon>Bacteroidia</taxon>
        <taxon>Bacteroidales</taxon>
        <taxon>Porphyromonadaceae</taxon>
        <taxon>Porphyromonas</taxon>
    </lineage>
</organism>
<dbReference type="Proteomes" id="UP000297225">
    <property type="component" value="Unassembled WGS sequence"/>
</dbReference>
<dbReference type="InterPro" id="IPR036979">
    <property type="entry name" value="CM_dom_sf"/>
</dbReference>
<dbReference type="OrthoDB" id="9780456at2"/>
<dbReference type="InterPro" id="IPR006218">
    <property type="entry name" value="DAHP1/KDSA"/>
</dbReference>
<dbReference type="InterPro" id="IPR052899">
    <property type="entry name" value="Class-I_DAHP_synthase"/>
</dbReference>
<dbReference type="PROSITE" id="PS51168">
    <property type="entry name" value="CHORISMATE_MUT_2"/>
    <property type="match status" value="1"/>
</dbReference>
<dbReference type="GO" id="GO:0046417">
    <property type="term" value="P:chorismate metabolic process"/>
    <property type="evidence" value="ECO:0007669"/>
    <property type="project" value="InterPro"/>
</dbReference>
<dbReference type="GO" id="GO:0016740">
    <property type="term" value="F:transferase activity"/>
    <property type="evidence" value="ECO:0007669"/>
    <property type="project" value="UniProtKB-KW"/>
</dbReference>
<evidence type="ECO:0000259" key="3">
    <source>
        <dbReference type="PROSITE" id="PS51168"/>
    </source>
</evidence>
<dbReference type="InterPro" id="IPR036263">
    <property type="entry name" value="Chorismate_II_sf"/>
</dbReference>
<feature type="domain" description="Chorismate mutase" evidence="3">
    <location>
        <begin position="266"/>
        <end position="354"/>
    </location>
</feature>
<keyword evidence="5" id="KW-1185">Reference proteome</keyword>
<protein>
    <recommendedName>
        <fullName evidence="1">chorismate mutase</fullName>
        <ecNumber evidence="1">5.4.99.5</ecNumber>
    </recommendedName>
</protein>
<dbReference type="EC" id="5.4.99.5" evidence="1"/>
<dbReference type="PANTHER" id="PTHR43018">
    <property type="entry name" value="PHOSPHO-2-DEHYDRO-3-DEOXYHEPTONATE ALDOLASE"/>
    <property type="match status" value="1"/>
</dbReference>
<dbReference type="SUPFAM" id="SSF51569">
    <property type="entry name" value="Aldolase"/>
    <property type="match status" value="1"/>
</dbReference>
<gene>
    <name evidence="4" type="ORF">E4P47_03090</name>
</gene>
<name>A0A4Y8WQA2_9PORP</name>
<dbReference type="SUPFAM" id="SSF48600">
    <property type="entry name" value="Chorismate mutase II"/>
    <property type="match status" value="1"/>
</dbReference>
<dbReference type="Gene3D" id="1.20.59.10">
    <property type="entry name" value="Chorismate mutase"/>
    <property type="match status" value="1"/>
</dbReference>
<evidence type="ECO:0000256" key="2">
    <source>
        <dbReference type="ARBA" id="ARBA00022679"/>
    </source>
</evidence>